<dbReference type="NCBIfam" id="TIGR00254">
    <property type="entry name" value="GGDEF"/>
    <property type="match status" value="1"/>
</dbReference>
<dbReference type="Pfam" id="PF00563">
    <property type="entry name" value="EAL"/>
    <property type="match status" value="1"/>
</dbReference>
<evidence type="ECO:0000313" key="8">
    <source>
        <dbReference type="Proteomes" id="UP000078558"/>
    </source>
</evidence>
<keyword evidence="1" id="KW-0812">Transmembrane</keyword>
<dbReference type="InterPro" id="IPR043128">
    <property type="entry name" value="Rev_trsase/Diguanyl_cyclase"/>
</dbReference>
<keyword evidence="1" id="KW-1133">Transmembrane helix</keyword>
<evidence type="ECO:0000259" key="3">
    <source>
        <dbReference type="PROSITE" id="PS50113"/>
    </source>
</evidence>
<proteinExistence type="predicted"/>
<evidence type="ECO:0000256" key="1">
    <source>
        <dbReference type="SAM" id="Phobius"/>
    </source>
</evidence>
<feature type="transmembrane region" description="Helical" evidence="1">
    <location>
        <begin position="50"/>
        <end position="73"/>
    </location>
</feature>
<dbReference type="PANTHER" id="PTHR44757:SF2">
    <property type="entry name" value="BIOFILM ARCHITECTURE MAINTENANCE PROTEIN MBAA"/>
    <property type="match status" value="1"/>
</dbReference>
<dbReference type="InterPro" id="IPR001633">
    <property type="entry name" value="EAL_dom"/>
</dbReference>
<dbReference type="Pfam" id="PF13426">
    <property type="entry name" value="PAS_9"/>
    <property type="match status" value="1"/>
</dbReference>
<dbReference type="InterPro" id="IPR052155">
    <property type="entry name" value="Biofilm_reg_signaling"/>
</dbReference>
<evidence type="ECO:0000313" key="6">
    <source>
        <dbReference type="EMBL" id="SBT25192.1"/>
    </source>
</evidence>
<dbReference type="EMBL" id="FLRC01000015">
    <property type="protein sequence ID" value="SBT25192.1"/>
    <property type="molecule type" value="Genomic_DNA"/>
</dbReference>
<accession>A0A1C3K102</accession>
<dbReference type="RefSeq" id="WP_067752692.1">
    <property type="nucleotide sequence ID" value="NZ_LT907988.1"/>
</dbReference>
<dbReference type="SMART" id="SM00052">
    <property type="entry name" value="EAL"/>
    <property type="match status" value="1"/>
</dbReference>
<dbReference type="SUPFAM" id="SSF141868">
    <property type="entry name" value="EAL domain-like"/>
    <property type="match status" value="1"/>
</dbReference>
<dbReference type="Gene3D" id="3.30.450.20">
    <property type="entry name" value="PAS domain"/>
    <property type="match status" value="1"/>
</dbReference>
<dbReference type="PROSITE" id="PS50883">
    <property type="entry name" value="EAL"/>
    <property type="match status" value="1"/>
</dbReference>
<dbReference type="InterPro" id="IPR035919">
    <property type="entry name" value="EAL_sf"/>
</dbReference>
<name>A0A1C3K102_9BURK</name>
<feature type="domain" description="PAC" evidence="3">
    <location>
        <begin position="162"/>
        <end position="214"/>
    </location>
</feature>
<sequence length="642" mass="71178">MPKHRESPLATKQKKPRSRAGWYSLLYGTAASGCAVVIDLWLLAGPPAGRVLGSLVASLLFVLLTAVGLYFLLRRVERESQLDAAMRDYLVQAAAVFDSTQEGVLITDAHNQVVHVNPAFTRITGYSESEIRGQNPRVLKSGYHDKPFYDALWHALVRDDVWQGEIWNRRKSGDIYPQWQTLRVLRNEAGEPRYFVAVFSDLSAIKRSEDERARLVHYDPLTDLPNRLLFMERLGHAFSRLQAEGRGGALMVVNLDHFRHVNESYGHAVGDEVLRATGKRLAKLCDGQASLYHLGADEFALLYEKSADPLRVAGLAERVLQGMLAPCEVNERTVFVQAYMGISLFPQGTAGVDEVLRNATTAYAEATRGGRPSFAFYTEELTLQARHRLELGAALRLAVERKELVLYYQPIHDLRTGSLAGVESLVRWQRPVHGLVPPGEFIPLAEEMGLIDRVDAWVMGEACAQMQAWRQRGVSPGFVAVNVSSRLFGGDMLLPRVEEVLAQTGMDASLLEIEVTESAIMDQPDRALAQLDRLHVRGVRLALDDFGTGYSSLLRLKLLPLHKLKIDQGFVRGLPDSQGDRAIVLAIISLAHQLGLKVLAEGVETQAQLDFLVAHGCDLAQGYFFGRPVPAGVLFPDEPLAH</sequence>
<dbReference type="PROSITE" id="PS50112">
    <property type="entry name" value="PAS"/>
    <property type="match status" value="1"/>
</dbReference>
<dbReference type="CDD" id="cd00130">
    <property type="entry name" value="PAS"/>
    <property type="match status" value="1"/>
</dbReference>
<feature type="domain" description="GGDEF" evidence="5">
    <location>
        <begin position="246"/>
        <end position="379"/>
    </location>
</feature>
<dbReference type="EMBL" id="LT907988">
    <property type="protein sequence ID" value="SOE47516.1"/>
    <property type="molecule type" value="Genomic_DNA"/>
</dbReference>
<dbReference type="CDD" id="cd01948">
    <property type="entry name" value="EAL"/>
    <property type="match status" value="1"/>
</dbReference>
<dbReference type="InterPro" id="IPR029787">
    <property type="entry name" value="Nucleotide_cyclase"/>
</dbReference>
<dbReference type="PROSITE" id="PS50887">
    <property type="entry name" value="GGDEF"/>
    <property type="match status" value="1"/>
</dbReference>
<dbReference type="InterPro" id="IPR035965">
    <property type="entry name" value="PAS-like_dom_sf"/>
</dbReference>
<dbReference type="OrthoDB" id="9813903at2"/>
<dbReference type="PANTHER" id="PTHR44757">
    <property type="entry name" value="DIGUANYLATE CYCLASE DGCP"/>
    <property type="match status" value="1"/>
</dbReference>
<dbReference type="SMART" id="SM00091">
    <property type="entry name" value="PAS"/>
    <property type="match status" value="1"/>
</dbReference>
<dbReference type="SUPFAM" id="SSF55073">
    <property type="entry name" value="Nucleotide cyclase"/>
    <property type="match status" value="1"/>
</dbReference>
<feature type="domain" description="EAL" evidence="4">
    <location>
        <begin position="388"/>
        <end position="642"/>
    </location>
</feature>
<dbReference type="AlphaFoldDB" id="A0A1C3K102"/>
<reference evidence="6 8" key="1">
    <citation type="submission" date="2016-06" db="EMBL/GenBank/DDBJ databases">
        <authorList>
            <person name="Kjaerup R.B."/>
            <person name="Dalgaard T.S."/>
            <person name="Juul-Madsen H.R."/>
        </authorList>
    </citation>
    <scope>NUCLEOTIDE SEQUENCE [LARGE SCALE GENOMIC DNA]</scope>
    <source>
        <strain evidence="6">Orrdi1</strain>
    </source>
</reference>
<dbReference type="NCBIfam" id="TIGR00229">
    <property type="entry name" value="sensory_box"/>
    <property type="match status" value="1"/>
</dbReference>
<dbReference type="SMART" id="SM00267">
    <property type="entry name" value="GGDEF"/>
    <property type="match status" value="1"/>
</dbReference>
<dbReference type="PROSITE" id="PS50113">
    <property type="entry name" value="PAC"/>
    <property type="match status" value="1"/>
</dbReference>
<dbReference type="Gene3D" id="3.20.20.450">
    <property type="entry name" value="EAL domain"/>
    <property type="match status" value="1"/>
</dbReference>
<evidence type="ECO:0000259" key="2">
    <source>
        <dbReference type="PROSITE" id="PS50112"/>
    </source>
</evidence>
<evidence type="ECO:0000259" key="5">
    <source>
        <dbReference type="PROSITE" id="PS50887"/>
    </source>
</evidence>
<dbReference type="PROSITE" id="PS51257">
    <property type="entry name" value="PROKAR_LIPOPROTEIN"/>
    <property type="match status" value="1"/>
</dbReference>
<organism evidence="6 8">
    <name type="scientific">Orrella dioscoreae</name>
    <dbReference type="NCBI Taxonomy" id="1851544"/>
    <lineage>
        <taxon>Bacteria</taxon>
        <taxon>Pseudomonadati</taxon>
        <taxon>Pseudomonadota</taxon>
        <taxon>Betaproteobacteria</taxon>
        <taxon>Burkholderiales</taxon>
        <taxon>Alcaligenaceae</taxon>
        <taxon>Orrella</taxon>
    </lineage>
</organism>
<feature type="domain" description="PAS" evidence="2">
    <location>
        <begin position="96"/>
        <end position="135"/>
    </location>
</feature>
<evidence type="ECO:0000259" key="4">
    <source>
        <dbReference type="PROSITE" id="PS50883"/>
    </source>
</evidence>
<protein>
    <submittedName>
        <fullName evidence="6">Diguanylate cyclase/phosphodiesterase (GGDEF &amp; EAL domains) with PAS/PAC sensor(S)</fullName>
    </submittedName>
</protein>
<dbReference type="Gene3D" id="3.30.70.270">
    <property type="match status" value="1"/>
</dbReference>
<dbReference type="InterPro" id="IPR000160">
    <property type="entry name" value="GGDEF_dom"/>
</dbReference>
<dbReference type="KEGG" id="odi:ODI_R0884"/>
<keyword evidence="8" id="KW-1185">Reference proteome</keyword>
<dbReference type="STRING" id="1851544.ODI_00291"/>
<reference evidence="7 8" key="2">
    <citation type="submission" date="2017-08" db="EMBL/GenBank/DDBJ databases">
        <authorList>
            <person name="de Groot N.N."/>
        </authorList>
    </citation>
    <scope>NUCLEOTIDE SEQUENCE [LARGE SCALE GENOMIC DNA]</scope>
    <source>
        <strain evidence="7">Orrdi1</strain>
    </source>
</reference>
<dbReference type="FunFam" id="3.20.20.450:FF:000001">
    <property type="entry name" value="Cyclic di-GMP phosphodiesterase yahA"/>
    <property type="match status" value="1"/>
</dbReference>
<feature type="transmembrane region" description="Helical" evidence="1">
    <location>
        <begin position="21"/>
        <end position="44"/>
    </location>
</feature>
<dbReference type="CDD" id="cd01949">
    <property type="entry name" value="GGDEF"/>
    <property type="match status" value="1"/>
</dbReference>
<dbReference type="InterPro" id="IPR000700">
    <property type="entry name" value="PAS-assoc_C"/>
</dbReference>
<keyword evidence="1" id="KW-0472">Membrane</keyword>
<dbReference type="InterPro" id="IPR000014">
    <property type="entry name" value="PAS"/>
</dbReference>
<dbReference type="Pfam" id="PF00990">
    <property type="entry name" value="GGDEF"/>
    <property type="match status" value="1"/>
</dbReference>
<dbReference type="Proteomes" id="UP000078558">
    <property type="component" value="Chromosome I"/>
</dbReference>
<dbReference type="SUPFAM" id="SSF55785">
    <property type="entry name" value="PYP-like sensor domain (PAS domain)"/>
    <property type="match status" value="1"/>
</dbReference>
<gene>
    <name evidence="6" type="ORF">ODI_00291</name>
    <name evidence="7" type="ORF">ODI_R0884</name>
</gene>
<evidence type="ECO:0000313" key="7">
    <source>
        <dbReference type="EMBL" id="SOE47516.1"/>
    </source>
</evidence>